<gene>
    <name evidence="1" type="ORF">GCM10009802_02230</name>
</gene>
<sequence length="70" mass="7293">MEFQEIEVTIAPDGTARIEVRGVAGGGCLDVTAALEKALGGEVVSRELTADAYAVAGEQVPDHLRRGPQT</sequence>
<accession>A0ABN2XA93</accession>
<keyword evidence="2" id="KW-1185">Reference proteome</keyword>
<dbReference type="Pfam" id="PF11211">
    <property type="entry name" value="DUF2997"/>
    <property type="match status" value="1"/>
</dbReference>
<proteinExistence type="predicted"/>
<comment type="caution">
    <text evidence="1">The sequence shown here is derived from an EMBL/GenBank/DDBJ whole genome shotgun (WGS) entry which is preliminary data.</text>
</comment>
<name>A0ABN2XA93_9ACTN</name>
<protein>
    <recommendedName>
        <fullName evidence="3">DUF2997 domain-containing protein</fullName>
    </recommendedName>
</protein>
<evidence type="ECO:0008006" key="3">
    <source>
        <dbReference type="Google" id="ProtNLM"/>
    </source>
</evidence>
<dbReference type="RefSeq" id="WP_344286847.1">
    <property type="nucleotide sequence ID" value="NZ_BAAAPF010000002.1"/>
</dbReference>
<evidence type="ECO:0000313" key="2">
    <source>
        <dbReference type="Proteomes" id="UP001500443"/>
    </source>
</evidence>
<reference evidence="1 2" key="1">
    <citation type="journal article" date="2019" name="Int. J. Syst. Evol. Microbiol.">
        <title>The Global Catalogue of Microorganisms (GCM) 10K type strain sequencing project: providing services to taxonomists for standard genome sequencing and annotation.</title>
        <authorList>
            <consortium name="The Broad Institute Genomics Platform"/>
            <consortium name="The Broad Institute Genome Sequencing Center for Infectious Disease"/>
            <person name="Wu L."/>
            <person name="Ma J."/>
        </authorList>
    </citation>
    <scope>NUCLEOTIDE SEQUENCE [LARGE SCALE GENOMIC DNA]</scope>
    <source>
        <strain evidence="1 2">JCM 15481</strain>
    </source>
</reference>
<organism evidence="1 2">
    <name type="scientific">Streptomyces synnematoformans</name>
    <dbReference type="NCBI Taxonomy" id="415721"/>
    <lineage>
        <taxon>Bacteria</taxon>
        <taxon>Bacillati</taxon>
        <taxon>Actinomycetota</taxon>
        <taxon>Actinomycetes</taxon>
        <taxon>Kitasatosporales</taxon>
        <taxon>Streptomycetaceae</taxon>
        <taxon>Streptomyces</taxon>
    </lineage>
</organism>
<dbReference type="InterPro" id="IPR021375">
    <property type="entry name" value="DUF2997"/>
</dbReference>
<dbReference type="EMBL" id="BAAAPF010000002">
    <property type="protein sequence ID" value="GAA2107288.1"/>
    <property type="molecule type" value="Genomic_DNA"/>
</dbReference>
<dbReference type="Proteomes" id="UP001500443">
    <property type="component" value="Unassembled WGS sequence"/>
</dbReference>
<evidence type="ECO:0000313" key="1">
    <source>
        <dbReference type="EMBL" id="GAA2107288.1"/>
    </source>
</evidence>